<feature type="region of interest" description="Disordered" evidence="1">
    <location>
        <begin position="28"/>
        <end position="88"/>
    </location>
</feature>
<dbReference type="Proteomes" id="UP000225277">
    <property type="component" value="Unassembled WGS sequence"/>
</dbReference>
<evidence type="ECO:0000256" key="1">
    <source>
        <dbReference type="SAM" id="MobiDB-lite"/>
    </source>
</evidence>
<dbReference type="RefSeq" id="XP_023630453.1">
    <property type="nucleotide sequence ID" value="XM_023774685.1"/>
</dbReference>
<dbReference type="GeneID" id="35604514"/>
<dbReference type="AlphaFoldDB" id="A0A2D3VK43"/>
<organism evidence="2 3">
    <name type="scientific">Ramularia collo-cygni</name>
    <dbReference type="NCBI Taxonomy" id="112498"/>
    <lineage>
        <taxon>Eukaryota</taxon>
        <taxon>Fungi</taxon>
        <taxon>Dikarya</taxon>
        <taxon>Ascomycota</taxon>
        <taxon>Pezizomycotina</taxon>
        <taxon>Dothideomycetes</taxon>
        <taxon>Dothideomycetidae</taxon>
        <taxon>Mycosphaerellales</taxon>
        <taxon>Mycosphaerellaceae</taxon>
        <taxon>Ramularia</taxon>
    </lineage>
</organism>
<feature type="compositionally biased region" description="Polar residues" evidence="1">
    <location>
        <begin position="29"/>
        <end position="63"/>
    </location>
</feature>
<keyword evidence="3" id="KW-1185">Reference proteome</keyword>
<evidence type="ECO:0000313" key="2">
    <source>
        <dbReference type="EMBL" id="CZT23729.1"/>
    </source>
</evidence>
<sequence>MLPAIIDWSAADFPGVALGDKLRNVVGYKSTSPNWGRSPASSPNVSEANTPASSQPGSRSASISPAERKTSSPLSPSKSLLSGGYFAF</sequence>
<dbReference type="EMBL" id="FJUY01000018">
    <property type="protein sequence ID" value="CZT23729.1"/>
    <property type="molecule type" value="Genomic_DNA"/>
</dbReference>
<gene>
    <name evidence="2" type="ORF">RCC_09443</name>
</gene>
<feature type="compositionally biased region" description="Low complexity" evidence="1">
    <location>
        <begin position="71"/>
        <end position="82"/>
    </location>
</feature>
<evidence type="ECO:0000313" key="3">
    <source>
        <dbReference type="Proteomes" id="UP000225277"/>
    </source>
</evidence>
<accession>A0A2D3VK43</accession>
<proteinExistence type="predicted"/>
<protein>
    <submittedName>
        <fullName evidence="2">Uncharacterized protein</fullName>
    </submittedName>
</protein>
<name>A0A2D3VK43_9PEZI</name>
<reference evidence="2 3" key="1">
    <citation type="submission" date="2016-03" db="EMBL/GenBank/DDBJ databases">
        <authorList>
            <person name="Ploux O."/>
        </authorList>
    </citation>
    <scope>NUCLEOTIDE SEQUENCE [LARGE SCALE GENOMIC DNA]</scope>
    <source>
        <strain evidence="2 3">URUG2</strain>
    </source>
</reference>